<sequence length="156" mass="17669">MKFMAVLGYVCLISGCASGNLNLYGQEGEKVGECTAGFDWHPIGVKHSVDWVLNYCYQLAISEGDNVKSVSDKSVIEKDYSYPLHKSGMPWNKKLAWSAFWSDEVNEVQYGYIVADLENEYHLKIMRVEEQLSVGAITQEQYKALLARARYAFHGK</sequence>
<accession>A0AAW7YZU4</accession>
<comment type="caution">
    <text evidence="1">The sequence shown here is derived from an EMBL/GenBank/DDBJ whole genome shotgun (WGS) entry which is preliminary data.</text>
</comment>
<dbReference type="EMBL" id="JAUOQI010000007">
    <property type="protein sequence ID" value="MDO6577984.1"/>
    <property type="molecule type" value="Genomic_DNA"/>
</dbReference>
<dbReference type="Proteomes" id="UP001170717">
    <property type="component" value="Unassembled WGS sequence"/>
</dbReference>
<organism evidence="1 2">
    <name type="scientific">Alteromonas stellipolaris</name>
    <dbReference type="NCBI Taxonomy" id="233316"/>
    <lineage>
        <taxon>Bacteria</taxon>
        <taxon>Pseudomonadati</taxon>
        <taxon>Pseudomonadota</taxon>
        <taxon>Gammaproteobacteria</taxon>
        <taxon>Alteromonadales</taxon>
        <taxon>Alteromonadaceae</taxon>
        <taxon>Alteromonas/Salinimonas group</taxon>
        <taxon>Alteromonas</taxon>
    </lineage>
</organism>
<dbReference type="RefSeq" id="WP_061996963.1">
    <property type="nucleotide sequence ID" value="NZ_CP015345.1"/>
</dbReference>
<dbReference type="AlphaFoldDB" id="A0AAW7YZU4"/>
<evidence type="ECO:0000313" key="1">
    <source>
        <dbReference type="EMBL" id="MDO6577984.1"/>
    </source>
</evidence>
<evidence type="ECO:0008006" key="3">
    <source>
        <dbReference type="Google" id="ProtNLM"/>
    </source>
</evidence>
<protein>
    <recommendedName>
        <fullName evidence="3">Lipoprotein</fullName>
    </recommendedName>
</protein>
<reference evidence="1" key="1">
    <citation type="submission" date="2023-07" db="EMBL/GenBank/DDBJ databases">
        <title>Genome content predicts the carbon catabolic preferences of heterotrophic bacteria.</title>
        <authorList>
            <person name="Gralka M."/>
        </authorList>
    </citation>
    <scope>NUCLEOTIDE SEQUENCE</scope>
    <source>
        <strain evidence="1">F2M12</strain>
    </source>
</reference>
<evidence type="ECO:0000313" key="2">
    <source>
        <dbReference type="Proteomes" id="UP001170717"/>
    </source>
</evidence>
<gene>
    <name evidence="1" type="ORF">Q4527_11300</name>
</gene>
<proteinExistence type="predicted"/>
<name>A0AAW7YZU4_9ALTE</name>
<dbReference type="PROSITE" id="PS51257">
    <property type="entry name" value="PROKAR_LIPOPROTEIN"/>
    <property type="match status" value="1"/>
</dbReference>